<accession>A0A1S8T7N5</accession>
<dbReference type="PANTHER" id="PTHR45398">
    <property type="match status" value="1"/>
</dbReference>
<evidence type="ECO:0000256" key="2">
    <source>
        <dbReference type="ARBA" id="ARBA00022450"/>
    </source>
</evidence>
<dbReference type="PROSITE" id="PS50075">
    <property type="entry name" value="CARRIER"/>
    <property type="match status" value="2"/>
</dbReference>
<dbReference type="SUPFAM" id="SSF47336">
    <property type="entry name" value="ACP-like"/>
    <property type="match status" value="2"/>
</dbReference>
<dbReference type="InterPro" id="IPR045851">
    <property type="entry name" value="AMP-bd_C_sf"/>
</dbReference>
<keyword evidence="7" id="KW-1185">Reference proteome</keyword>
<protein>
    <submittedName>
        <fullName evidence="6">Linear gramicidin synthase subunit D</fullName>
    </submittedName>
</protein>
<evidence type="ECO:0000313" key="7">
    <source>
        <dbReference type="Proteomes" id="UP000190890"/>
    </source>
</evidence>
<dbReference type="InterPro" id="IPR036736">
    <property type="entry name" value="ACP-like_sf"/>
</dbReference>
<dbReference type="NCBIfam" id="TIGR01733">
    <property type="entry name" value="AA-adenyl-dom"/>
    <property type="match status" value="2"/>
</dbReference>
<evidence type="ECO:0000256" key="3">
    <source>
        <dbReference type="ARBA" id="ARBA00022553"/>
    </source>
</evidence>
<dbReference type="InterPro" id="IPR000873">
    <property type="entry name" value="AMP-dep_synth/lig_dom"/>
</dbReference>
<dbReference type="InterPro" id="IPR023213">
    <property type="entry name" value="CAT-like_dom_sf"/>
</dbReference>
<dbReference type="InterPro" id="IPR010060">
    <property type="entry name" value="NRPS_synth"/>
</dbReference>
<dbReference type="SUPFAM" id="SSF52777">
    <property type="entry name" value="CoA-dependent acyltransferases"/>
    <property type="match status" value="4"/>
</dbReference>
<comment type="cofactor">
    <cofactor evidence="1">
        <name>pantetheine 4'-phosphate</name>
        <dbReference type="ChEBI" id="CHEBI:47942"/>
    </cofactor>
</comment>
<dbReference type="Gene3D" id="3.40.50.12780">
    <property type="entry name" value="N-terminal domain of ligase-like"/>
    <property type="match status" value="2"/>
</dbReference>
<dbReference type="NCBIfam" id="NF003417">
    <property type="entry name" value="PRK04813.1"/>
    <property type="match status" value="2"/>
</dbReference>
<dbReference type="GO" id="GO:0008610">
    <property type="term" value="P:lipid biosynthetic process"/>
    <property type="evidence" value="ECO:0007669"/>
    <property type="project" value="UniProtKB-ARBA"/>
</dbReference>
<dbReference type="Pfam" id="PF00501">
    <property type="entry name" value="AMP-binding"/>
    <property type="match status" value="2"/>
</dbReference>
<dbReference type="Proteomes" id="UP000190890">
    <property type="component" value="Unassembled WGS sequence"/>
</dbReference>
<proteinExistence type="predicted"/>
<dbReference type="Gene3D" id="3.30.300.30">
    <property type="match status" value="2"/>
</dbReference>
<dbReference type="PROSITE" id="PS00455">
    <property type="entry name" value="AMP_BINDING"/>
    <property type="match status" value="2"/>
</dbReference>
<dbReference type="SUPFAM" id="SSF56801">
    <property type="entry name" value="Acetyl-CoA synthetase-like"/>
    <property type="match status" value="2"/>
</dbReference>
<dbReference type="InterPro" id="IPR042099">
    <property type="entry name" value="ANL_N_sf"/>
</dbReference>
<feature type="domain" description="Carrier" evidence="5">
    <location>
        <begin position="688"/>
        <end position="762"/>
    </location>
</feature>
<dbReference type="GO" id="GO:0017000">
    <property type="term" value="P:antibiotic biosynthetic process"/>
    <property type="evidence" value="ECO:0007669"/>
    <property type="project" value="UniProtKB-KW"/>
</dbReference>
<keyword evidence="4" id="KW-0045">Antibiotic biosynthesis</keyword>
<evidence type="ECO:0000256" key="1">
    <source>
        <dbReference type="ARBA" id="ARBA00001957"/>
    </source>
</evidence>
<evidence type="ECO:0000259" key="5">
    <source>
        <dbReference type="PROSITE" id="PS50075"/>
    </source>
</evidence>
<name>A0A1S8T7N5_9CLOT</name>
<dbReference type="InterPro" id="IPR001242">
    <property type="entry name" value="Condensation_dom"/>
</dbReference>
<dbReference type="RefSeq" id="WP_077849332.1">
    <property type="nucleotide sequence ID" value="NZ_LZZM01000212.1"/>
</dbReference>
<dbReference type="PROSITE" id="PS00012">
    <property type="entry name" value="PHOSPHOPANTETHEINE"/>
    <property type="match status" value="2"/>
</dbReference>
<dbReference type="InterPro" id="IPR009081">
    <property type="entry name" value="PP-bd_ACP"/>
</dbReference>
<dbReference type="STRING" id="29367.CLPUN_43880"/>
<gene>
    <name evidence="6" type="primary">lgrD_2</name>
    <name evidence="6" type="ORF">CLPUN_43880</name>
</gene>
<dbReference type="Pfam" id="PF00668">
    <property type="entry name" value="Condensation"/>
    <property type="match status" value="2"/>
</dbReference>
<evidence type="ECO:0000256" key="4">
    <source>
        <dbReference type="ARBA" id="ARBA00023194"/>
    </source>
</evidence>
<dbReference type="Gene3D" id="3.30.559.10">
    <property type="entry name" value="Chloramphenicol acetyltransferase-like domain"/>
    <property type="match status" value="2"/>
</dbReference>
<dbReference type="Gene3D" id="3.30.559.30">
    <property type="entry name" value="Nonribosomal peptide synthetase, condensation domain"/>
    <property type="match status" value="2"/>
</dbReference>
<dbReference type="PANTHER" id="PTHR45398:SF1">
    <property type="entry name" value="ENZYME, PUTATIVE (JCVI)-RELATED"/>
    <property type="match status" value="1"/>
</dbReference>
<dbReference type="NCBIfam" id="TIGR01720">
    <property type="entry name" value="NRPS-para261"/>
    <property type="match status" value="1"/>
</dbReference>
<keyword evidence="3" id="KW-0597">Phosphoprotein</keyword>
<keyword evidence="2" id="KW-0596">Phosphopantetheine</keyword>
<dbReference type="InterPro" id="IPR020845">
    <property type="entry name" value="AMP-binding_CS"/>
</dbReference>
<feature type="domain" description="Carrier" evidence="5">
    <location>
        <begin position="2187"/>
        <end position="2262"/>
    </location>
</feature>
<dbReference type="Gene3D" id="1.10.1200.10">
    <property type="entry name" value="ACP-like"/>
    <property type="match status" value="2"/>
</dbReference>
<dbReference type="CDD" id="cd05930">
    <property type="entry name" value="A_NRPS"/>
    <property type="match status" value="2"/>
</dbReference>
<dbReference type="InterPro" id="IPR010071">
    <property type="entry name" value="AA_adenyl_dom"/>
</dbReference>
<reference evidence="6 7" key="1">
    <citation type="submission" date="2016-05" db="EMBL/GenBank/DDBJ databases">
        <title>Microbial solvent formation.</title>
        <authorList>
            <person name="Poehlein A."/>
            <person name="Montoya Solano J.D."/>
            <person name="Flitsch S."/>
            <person name="Krabben P."/>
            <person name="Duerre P."/>
            <person name="Daniel R."/>
        </authorList>
    </citation>
    <scope>NUCLEOTIDE SEQUENCE [LARGE SCALE GENOMIC DNA]</scope>
    <source>
        <strain evidence="6 7">DSM 2619</strain>
    </source>
</reference>
<dbReference type="EMBL" id="LZZM01000212">
    <property type="protein sequence ID" value="OOM73634.1"/>
    <property type="molecule type" value="Genomic_DNA"/>
</dbReference>
<dbReference type="FunFam" id="3.40.50.980:FF:000001">
    <property type="entry name" value="Non-ribosomal peptide synthetase"/>
    <property type="match status" value="2"/>
</dbReference>
<dbReference type="InterPro" id="IPR006162">
    <property type="entry name" value="Ppantetheine_attach_site"/>
</dbReference>
<dbReference type="OrthoDB" id="51171at2"/>
<comment type="caution">
    <text evidence="6">The sequence shown here is derived from an EMBL/GenBank/DDBJ whole genome shotgun (WGS) entry which is preliminary data.</text>
</comment>
<evidence type="ECO:0000313" key="6">
    <source>
        <dbReference type="EMBL" id="OOM73634.1"/>
    </source>
</evidence>
<sequence length="2277" mass="261055">MFTEYNEITRNNEYEFMSELLLINQDETEVDLLLKRININLTDLFLIALGHYQSFIFDTSAASLYLINDNNEEKNLKIVVNQDENIETICKQFTSLNMITMFTLKKESKIFLEDIQVELINKNDKVEIKCFYNFAENNENISLIMSRIAHLLQIYLNNIGVMVGECSFLSDEEKYLVKEKFNDTKKDYVSDRTIVEVFEEISGKNPQKVAAKFQDKEITYGELNCKANAVAEIIRKETKGSNAIVGIMIPRSIDSLIAIIGILKAGSAFLPLDLKQPSDRINYIIKDSGIRLLIKSINEGNSGKEYEDKVKVYELDIDALTLKDNLIHKPKFNDLSYVIYTSGTTGSPKGVLIEHGNLINFSMWIADIGKMNVNTKVLQIFSIIFDASIFEMMPCLISGGTIVILNDVEKTDPQQLLNYLEDAQTLMIPTFFKAVVDYAEATNQLDKLKKFQKVYLGAEAIPADLMIKIKEICPSKISEIVNLYGPTECTVACSAYFYNEDSNVADVTIGSPIKNSEIYIVKNNHLCGIGMKGELVIGGHGVGRGYMNNPSLTEELFIQSREFSKSILYRSGDIGYWRSDGTIKLLGRNDEQVKINGYRVELSEIEVELRKINGIRDSLVMYKDDCNGVFFAAFYTGEEYDAVHLKQQMKNSLPNYMIPYEFHRVNEFPTTIGGKTDKNKLIVDYRAVNTSNSKNAILNIFSSILGKNNLNIENDFFELGGDSIKAITIVSKLRQTGFVLTVRDIMENKKLSLIISKIKNDDDNVKCEQNEITGNFILSPIQRVFFEKMRINNRNYFNQSYMLETEENIDMTAVAYSMNMITKHHDHLRSAYLKNDQIILPYEENKHFEIKVYNLKNVNLLCELEKEIITKTEEIQSGICIENGPLFKVGIFNCYKKNYLFFCLHHLCVDGVSWRILIDDFLQCYTDYLKGKATVLPRKTISFKDWSNYLQEYGRSEELEKEIPYWIDVNSKIQGGKFSERKISNNFTLDAMTFEMDSENTNNLLFHVSKAFNTEINDILLSALARAVSKQTMNKTVAINLEGHGREPIHRPAHNDRTVGWFTTEYPIVLENIGDSVFKDLINVKETIRKIPNRGMGYIVLQDVFSKKFIDIDPDITFNYLGEFGQEENYGFLISEMQHSKDKSLNNAFRTPITINSKIVNKIYRNEVTYESNIFNKNFISDLMKHFEYELKNIISFCMQQAKNYKTPSDFNEMDWSFDDFHEIQKKYEKKNLNIKAINSLTSLQEAMLFQKLENPESTANVVQIDIDVNKKIDPRILKESFKVVCKKYGVLSSRIAYHNLEAPKQLIFSNNEIEHEEIDFSIYEDAIERFNSLKREDIKRGFNFEKDSLFRVKLIKLSENNFKLIITFHHIIIDGWSSQVVINEVFSTYSKLGKNKYVENSVDDNTQGIYGNYIKKYDLKKAKDFWMNLLEGFEEQSSIKAEGMPDGGVTEEVSLIKMGISKELNDRIELYPSKYGYTLNTILEATWSLILSEYSGNSDLVFGKVVSGRNVDIKNINKSVGMFINTLPIRVQLSSCKKIKDLLEIIHNQSIAINGNELYPLDEIQQHTPLKSELIKTAISFENYSNDTRLKDYTIDYIREMPTFPISIGAKYTDTLNLSIMYDKNIYGKSEISRILKRIIYVLEQVLEDPEKNISDIDYLVGDEHRKVLIDFNKTEKNYSLNQSVIDVFEKQVLNTPNNIAVEYENSRLTYEELNKKANYLAKILLERGTAKNSIIPIITKPSLELVIAVIAVLKAGAAYLPVDPDLPIERIKFMIKESNSNLVICGSVAYNFNKKALGCHYVTVSDFLQEEADNLKQLIEPTDSVYIIFTSGTTGKPKGVVINHKNLLNHTFWQIENGNFNLNSTMLQTIAFTFDGHAAEIYPVLLSGGKLLIATEDQRKDPKELLQLLSGKYVTFIPSLLREVISYAEQTNQMDKLRKFDKMFIPAEPITKNEVLKIVGNKNEKLNDIFHFYGPSEATITTVYHCLSELSRGNVEPIGKPIANTKLYVLNKHLKPCGVGIPGELCISGESVSKGYFNRDDLTKEKFINDSVCNGKLMYRTGDIVRWTEEGIVEFLGRKDDQIKLRGFRIEIQEIVSILKEFDEISDAVVFLREIENDKLLCAYILGSKAINISSLKEKILKKLPEYMIPQYIMQIDKMPVTMNGKIDKNKLPMPKIELFKEYEGPKNDVQHMLVDMFKKVLNVDKVSINDSFYDLGGHSLKLTRLLNFIEREFGVRLKIRDIVEAKTVKKISLLLEKTKSENIYENIIAATPLE</sequence>
<dbReference type="GO" id="GO:0003824">
    <property type="term" value="F:catalytic activity"/>
    <property type="evidence" value="ECO:0007669"/>
    <property type="project" value="InterPro"/>
</dbReference>
<dbReference type="Pfam" id="PF00550">
    <property type="entry name" value="PP-binding"/>
    <property type="match status" value="2"/>
</dbReference>
<organism evidence="6 7">
    <name type="scientific">Clostridium puniceum</name>
    <dbReference type="NCBI Taxonomy" id="29367"/>
    <lineage>
        <taxon>Bacteria</taxon>
        <taxon>Bacillati</taxon>
        <taxon>Bacillota</taxon>
        <taxon>Clostridia</taxon>
        <taxon>Eubacteriales</taxon>
        <taxon>Clostridiaceae</taxon>
        <taxon>Clostridium</taxon>
    </lineage>
</organism>